<reference evidence="1" key="1">
    <citation type="submission" date="2020-03" db="EMBL/GenBank/DDBJ databases">
        <authorList>
            <person name="Weist P."/>
        </authorList>
    </citation>
    <scope>NUCLEOTIDE SEQUENCE</scope>
</reference>
<dbReference type="EMBL" id="CADEAL010000020">
    <property type="protein sequence ID" value="CAB1412811.1"/>
    <property type="molecule type" value="Genomic_DNA"/>
</dbReference>
<dbReference type="Proteomes" id="UP001153269">
    <property type="component" value="Unassembled WGS sequence"/>
</dbReference>
<evidence type="ECO:0000313" key="1">
    <source>
        <dbReference type="EMBL" id="CAB1412811.1"/>
    </source>
</evidence>
<evidence type="ECO:0000313" key="2">
    <source>
        <dbReference type="Proteomes" id="UP001153269"/>
    </source>
</evidence>
<comment type="caution">
    <text evidence="1">The sequence shown here is derived from an EMBL/GenBank/DDBJ whole genome shotgun (WGS) entry which is preliminary data.</text>
</comment>
<accession>A0A9N7THU7</accession>
<gene>
    <name evidence="1" type="ORF">PLEPLA_LOCUS505</name>
</gene>
<keyword evidence="2" id="KW-1185">Reference proteome</keyword>
<name>A0A9N7THU7_PLEPL</name>
<proteinExistence type="predicted"/>
<sequence length="108" mass="12371">MITDIKTESPPLTLGGAWDCSKASAASIHPEDYSYCYCKYYYICYCKYYYICYCKYYYIWYCIRTDTAETSNESITPTPGCLGACPGGSRRTVRGLEVLVQSSRRFTT</sequence>
<dbReference type="AlphaFoldDB" id="A0A9N7THU7"/>
<protein>
    <submittedName>
        <fullName evidence="1">Uncharacterized protein</fullName>
    </submittedName>
</protein>
<organism evidence="1 2">
    <name type="scientific">Pleuronectes platessa</name>
    <name type="common">European plaice</name>
    <dbReference type="NCBI Taxonomy" id="8262"/>
    <lineage>
        <taxon>Eukaryota</taxon>
        <taxon>Metazoa</taxon>
        <taxon>Chordata</taxon>
        <taxon>Craniata</taxon>
        <taxon>Vertebrata</taxon>
        <taxon>Euteleostomi</taxon>
        <taxon>Actinopterygii</taxon>
        <taxon>Neopterygii</taxon>
        <taxon>Teleostei</taxon>
        <taxon>Neoteleostei</taxon>
        <taxon>Acanthomorphata</taxon>
        <taxon>Carangaria</taxon>
        <taxon>Pleuronectiformes</taxon>
        <taxon>Pleuronectoidei</taxon>
        <taxon>Pleuronectidae</taxon>
        <taxon>Pleuronectes</taxon>
    </lineage>
</organism>